<organism evidence="1 2">
    <name type="scientific">Magnetococcus marinus (strain ATCC BAA-1437 / JCM 17883 / MC-1)</name>
    <dbReference type="NCBI Taxonomy" id="156889"/>
    <lineage>
        <taxon>Bacteria</taxon>
        <taxon>Pseudomonadati</taxon>
        <taxon>Pseudomonadota</taxon>
        <taxon>Magnetococcia</taxon>
        <taxon>Magnetococcales</taxon>
        <taxon>Magnetococcaceae</taxon>
        <taxon>Magnetococcus</taxon>
    </lineage>
</organism>
<dbReference type="STRING" id="156889.Mmc1_1225"/>
<protein>
    <submittedName>
        <fullName evidence="1">Uncharacterized protein</fullName>
    </submittedName>
</protein>
<sequence length="98" mass="11051">MILAKNILDTIFVENVEFQKESAIRSILPIKALRGNCGGFSAVGPPRRRAYFYTGSNGAQKLNNLFLETRVIMFMLIHSPAMIWRTNYEAFGSRPAPD</sequence>
<dbReference type="EMBL" id="CP000471">
    <property type="protein sequence ID" value="ABK43736.1"/>
    <property type="molecule type" value="Genomic_DNA"/>
</dbReference>
<reference evidence="2" key="1">
    <citation type="journal article" date="2009" name="Appl. Environ. Microbiol.">
        <title>Complete genome sequence of the chemolithoautotrophic marine magnetotactic coccus strain MC-1.</title>
        <authorList>
            <person name="Schubbe S."/>
            <person name="Williams T.J."/>
            <person name="Xie G."/>
            <person name="Kiss H.E."/>
            <person name="Brettin T.S."/>
            <person name="Martinez D."/>
            <person name="Ross C.A."/>
            <person name="Schuler D."/>
            <person name="Cox B.L."/>
            <person name="Nealson K.H."/>
            <person name="Bazylinski D.A."/>
        </authorList>
    </citation>
    <scope>NUCLEOTIDE SEQUENCE [LARGE SCALE GENOMIC DNA]</scope>
    <source>
        <strain evidence="2">ATCC BAA-1437 / JCM 17883 / MC-1</strain>
    </source>
</reference>
<gene>
    <name evidence="1" type="ordered locus">Mmc1_1225</name>
</gene>
<evidence type="ECO:0000313" key="1">
    <source>
        <dbReference type="EMBL" id="ABK43736.1"/>
    </source>
</evidence>
<accession>A0L6Z3</accession>
<keyword evidence="2" id="KW-1185">Reference proteome</keyword>
<dbReference type="KEGG" id="mgm:Mmc1_1225"/>
<proteinExistence type="predicted"/>
<name>A0L6Z3_MAGMM</name>
<dbReference type="HOGENOM" id="CLU_2356396_0_0_5"/>
<evidence type="ECO:0000313" key="2">
    <source>
        <dbReference type="Proteomes" id="UP000002586"/>
    </source>
</evidence>
<reference evidence="1 2" key="2">
    <citation type="journal article" date="2012" name="Int. J. Syst. Evol. Microbiol.">
        <title>Magnetococcus marinus gen. nov., sp. nov., a marine, magnetotactic bacterium that represents a novel lineage (Magnetococcaceae fam. nov.; Magnetococcales ord. nov.) at the base of the Alphaproteobacteria.</title>
        <authorList>
            <person name="Bazylinski D.A."/>
            <person name="Williams T.J."/>
            <person name="Lefevre C.T."/>
            <person name="Berg R.J."/>
            <person name="Zhang C.L."/>
            <person name="Bowser S.S."/>
            <person name="Dean A.J."/>
            <person name="Beveridge T.J."/>
        </authorList>
    </citation>
    <scope>NUCLEOTIDE SEQUENCE [LARGE SCALE GENOMIC DNA]</scope>
    <source>
        <strain evidence="2">ATCC BAA-1437 / JCM 17883 / MC-1</strain>
    </source>
</reference>
<dbReference type="AlphaFoldDB" id="A0L6Z3"/>
<dbReference type="Proteomes" id="UP000002586">
    <property type="component" value="Chromosome"/>
</dbReference>